<sequence>MIGKFNVRKEIFEDTPNETLHFELTLDSKEYQGHYKENEVSWFQMQPDQENHEMKLEDLEVEVKKRIKEWKED</sequence>
<name>A0ABV2K4N8_SPOPS</name>
<evidence type="ECO:0000313" key="2">
    <source>
        <dbReference type="Proteomes" id="UP001549104"/>
    </source>
</evidence>
<protein>
    <submittedName>
        <fullName evidence="1">Uncharacterized protein</fullName>
    </submittedName>
</protein>
<gene>
    <name evidence="1" type="ORF">ABIC55_000092</name>
</gene>
<dbReference type="EMBL" id="JBEPME010000001">
    <property type="protein sequence ID" value="MET3655008.1"/>
    <property type="molecule type" value="Genomic_DNA"/>
</dbReference>
<proteinExistence type="predicted"/>
<dbReference type="Proteomes" id="UP001549104">
    <property type="component" value="Unassembled WGS sequence"/>
</dbReference>
<reference evidence="1 2" key="1">
    <citation type="submission" date="2024-06" db="EMBL/GenBank/DDBJ databases">
        <title>Sorghum-associated microbial communities from plants grown in Nebraska, USA.</title>
        <authorList>
            <person name="Schachtman D."/>
        </authorList>
    </citation>
    <scope>NUCLEOTIDE SEQUENCE [LARGE SCALE GENOMIC DNA]</scope>
    <source>
        <strain evidence="1 2">1288</strain>
    </source>
</reference>
<keyword evidence="2" id="KW-1185">Reference proteome</keyword>
<organism evidence="1 2">
    <name type="scientific">Sporosarcina psychrophila</name>
    <name type="common">Bacillus psychrophilus</name>
    <dbReference type="NCBI Taxonomy" id="1476"/>
    <lineage>
        <taxon>Bacteria</taxon>
        <taxon>Bacillati</taxon>
        <taxon>Bacillota</taxon>
        <taxon>Bacilli</taxon>
        <taxon>Bacillales</taxon>
        <taxon>Caryophanaceae</taxon>
        <taxon>Sporosarcina</taxon>
    </lineage>
</organism>
<evidence type="ECO:0000313" key="1">
    <source>
        <dbReference type="EMBL" id="MET3655008.1"/>
    </source>
</evidence>
<dbReference type="RefSeq" id="WP_067213637.1">
    <property type="nucleotide sequence ID" value="NZ_CP014616.1"/>
</dbReference>
<accession>A0ABV2K4N8</accession>
<comment type="caution">
    <text evidence="1">The sequence shown here is derived from an EMBL/GenBank/DDBJ whole genome shotgun (WGS) entry which is preliminary data.</text>
</comment>